<dbReference type="EMBL" id="KB206183">
    <property type="protein sequence ID" value="ELP94673.1"/>
    <property type="molecule type" value="Genomic_DNA"/>
</dbReference>
<dbReference type="InterPro" id="IPR036703">
    <property type="entry name" value="MOB_kinase_act_sf"/>
</dbReference>
<reference evidence="1 2" key="1">
    <citation type="submission" date="2012-10" db="EMBL/GenBank/DDBJ databases">
        <authorList>
            <person name="Zafar N."/>
            <person name="Inman J."/>
            <person name="Hall N."/>
            <person name="Lorenzi H."/>
            <person name="Caler E."/>
        </authorList>
    </citation>
    <scope>NUCLEOTIDE SEQUENCE [LARGE SCALE GENOMIC DNA]</scope>
    <source>
        <strain evidence="1 2">IP1</strain>
    </source>
</reference>
<dbReference type="Proteomes" id="UP000014680">
    <property type="component" value="Unassembled WGS sequence"/>
</dbReference>
<dbReference type="InterPro" id="IPR005301">
    <property type="entry name" value="MOB_kinase_act_fam"/>
</dbReference>
<organism evidence="1 2">
    <name type="scientific">Entamoeba invadens IP1</name>
    <dbReference type="NCBI Taxonomy" id="370355"/>
    <lineage>
        <taxon>Eukaryota</taxon>
        <taxon>Amoebozoa</taxon>
        <taxon>Evosea</taxon>
        <taxon>Archamoebae</taxon>
        <taxon>Mastigamoebida</taxon>
        <taxon>Entamoebidae</taxon>
        <taxon>Entamoeba</taxon>
    </lineage>
</organism>
<evidence type="ECO:0000313" key="1">
    <source>
        <dbReference type="EMBL" id="ELP94673.1"/>
    </source>
</evidence>
<dbReference type="AlphaFoldDB" id="L7FQM4"/>
<keyword evidence="2" id="KW-1185">Reference proteome</keyword>
<dbReference type="OrthoDB" id="10261121at2759"/>
<name>L7FQM4_ENTIV</name>
<dbReference type="VEuPathDB" id="AmoebaDB:EIN_038230"/>
<sequence>MGKYELIRHRLGLFLNDGVDLFHVSGHYCTERTCSDMRVGTEGEYMWVDNGKYLTLPASQYTQNALNWVSETLKNNELYPTVEDNTPKDALLFIYNKILIRLSRILGHYITLHPEADDDKEVDEKTGKTKHDYLMKMAEDFLEMVKFAKENKFWNAYKNILIPSVTSEYIKKWQTDL</sequence>
<proteinExistence type="predicted"/>
<evidence type="ECO:0000313" key="2">
    <source>
        <dbReference type="Proteomes" id="UP000014680"/>
    </source>
</evidence>
<protein>
    <submittedName>
        <fullName evidence="1">Uncharacterized protein</fullName>
    </submittedName>
</protein>
<dbReference type="PANTHER" id="PTHR22599">
    <property type="entry name" value="MPS ONE BINDER KINASE ACTIVATOR-LIKE MOB"/>
    <property type="match status" value="1"/>
</dbReference>
<dbReference type="KEGG" id="eiv:EIN_038230"/>
<dbReference type="RefSeq" id="XP_004261444.1">
    <property type="nucleotide sequence ID" value="XM_004261396.1"/>
</dbReference>
<dbReference type="SUPFAM" id="SSF101152">
    <property type="entry name" value="Mob1/phocein"/>
    <property type="match status" value="1"/>
</dbReference>
<dbReference type="GeneID" id="14893668"/>
<dbReference type="Gene3D" id="1.20.140.30">
    <property type="entry name" value="MOB kinase activator"/>
    <property type="match status" value="1"/>
</dbReference>
<dbReference type="SMART" id="SM01388">
    <property type="entry name" value="Mob1_phocein"/>
    <property type="match status" value="1"/>
</dbReference>
<gene>
    <name evidence="1" type="ORF">EIN_038230</name>
</gene>
<dbReference type="Pfam" id="PF03637">
    <property type="entry name" value="Mob1_phocein"/>
    <property type="match status" value="1"/>
</dbReference>
<accession>L7FQM4</accession>